<dbReference type="InterPro" id="IPR002938">
    <property type="entry name" value="FAD-bd"/>
</dbReference>
<dbReference type="Pfam" id="PF01494">
    <property type="entry name" value="FAD_binding_3"/>
    <property type="match status" value="1"/>
</dbReference>
<dbReference type="InterPro" id="IPR050493">
    <property type="entry name" value="FAD-dep_Monooxygenase_BioMet"/>
</dbReference>
<dbReference type="EMBL" id="MUGW01000008">
    <property type="protein sequence ID" value="OXA94828.1"/>
    <property type="molecule type" value="Genomic_DNA"/>
</dbReference>
<evidence type="ECO:0000256" key="2">
    <source>
        <dbReference type="ARBA" id="ARBA00023033"/>
    </source>
</evidence>
<evidence type="ECO:0000256" key="1">
    <source>
        <dbReference type="ARBA" id="ARBA00023002"/>
    </source>
</evidence>
<evidence type="ECO:0000313" key="5">
    <source>
        <dbReference type="Proteomes" id="UP000198345"/>
    </source>
</evidence>
<accession>A0A226HLU8</accession>
<keyword evidence="1" id="KW-0560">Oxidoreductase</keyword>
<dbReference type="Proteomes" id="UP000198345">
    <property type="component" value="Unassembled WGS sequence"/>
</dbReference>
<protein>
    <recommendedName>
        <fullName evidence="3">FAD-binding domain-containing protein</fullName>
    </recommendedName>
</protein>
<feature type="domain" description="FAD-binding" evidence="3">
    <location>
        <begin position="9"/>
        <end position="323"/>
    </location>
</feature>
<dbReference type="OrthoDB" id="9766816at2"/>
<reference evidence="4 5" key="1">
    <citation type="submission" date="2016-11" db="EMBL/GenBank/DDBJ databases">
        <title>Whole genomes of Flavobacteriaceae.</title>
        <authorList>
            <person name="Stine C."/>
            <person name="Li C."/>
            <person name="Tadesse D."/>
        </authorList>
    </citation>
    <scope>NUCLEOTIDE SEQUENCE [LARGE SCALE GENOMIC DNA]</scope>
    <source>
        <strain evidence="4 5">DSM 18292</strain>
    </source>
</reference>
<keyword evidence="2" id="KW-0503">Monooxygenase</keyword>
<dbReference type="InterPro" id="IPR036188">
    <property type="entry name" value="FAD/NAD-bd_sf"/>
</dbReference>
<sequence>MKNINELSMSIVGKGIGGLTLAYALERAGYNNFKIYEQSKTAKEFAKGSGIILACNAMQIMKKLGLHDEIQRQGHILQRMNITNENLKVLSRANIRPFSELYNVNTVAIHREKLHDIISSKIKSETFLRKRLDKINVEQSQLNMIFEDDTHRQSDIIIGADGLNSKVRNNCFPEVKFRDAGQICWRGIANVEMTKYQHELNEIWGKGKRFGFVKINKHQVYWYALRNKNNTNSSIITIDELNDLYSDFHPDILDIINSTEEETITTRQVLDFKTPVKWHKKGVCLIGDAAHAMTPNLGQGACQAIEDAYILSECLKKYKSDQAFEKFNEIRGNKASWIVERSRMFGKMSQINYTAAIWIRNAIMSVVPSQLAYRDTKKILDIYSL</sequence>
<name>A0A226HLU8_9FLAO</name>
<organism evidence="4 5">
    <name type="scientific">Flavobacterium hercynium</name>
    <dbReference type="NCBI Taxonomy" id="387094"/>
    <lineage>
        <taxon>Bacteria</taxon>
        <taxon>Pseudomonadati</taxon>
        <taxon>Bacteroidota</taxon>
        <taxon>Flavobacteriia</taxon>
        <taxon>Flavobacteriales</taxon>
        <taxon>Flavobacteriaceae</taxon>
        <taxon>Flavobacterium</taxon>
    </lineage>
</organism>
<gene>
    <name evidence="4" type="ORF">B0A66_03620</name>
</gene>
<proteinExistence type="predicted"/>
<comment type="caution">
    <text evidence="4">The sequence shown here is derived from an EMBL/GenBank/DDBJ whole genome shotgun (WGS) entry which is preliminary data.</text>
</comment>
<dbReference type="GO" id="GO:0004497">
    <property type="term" value="F:monooxygenase activity"/>
    <property type="evidence" value="ECO:0007669"/>
    <property type="project" value="UniProtKB-KW"/>
</dbReference>
<dbReference type="PANTHER" id="PTHR13789">
    <property type="entry name" value="MONOOXYGENASE"/>
    <property type="match status" value="1"/>
</dbReference>
<evidence type="ECO:0000259" key="3">
    <source>
        <dbReference type="Pfam" id="PF01494"/>
    </source>
</evidence>
<dbReference type="PANTHER" id="PTHR13789:SF309">
    <property type="entry name" value="PUTATIVE (AFU_ORTHOLOGUE AFUA_6G14510)-RELATED"/>
    <property type="match status" value="1"/>
</dbReference>
<dbReference type="SUPFAM" id="SSF51905">
    <property type="entry name" value="FAD/NAD(P)-binding domain"/>
    <property type="match status" value="1"/>
</dbReference>
<dbReference type="AlphaFoldDB" id="A0A226HLU8"/>
<dbReference type="Gene3D" id="3.50.50.60">
    <property type="entry name" value="FAD/NAD(P)-binding domain"/>
    <property type="match status" value="1"/>
</dbReference>
<keyword evidence="5" id="KW-1185">Reference proteome</keyword>
<dbReference type="PRINTS" id="PR00420">
    <property type="entry name" value="RNGMNOXGNASE"/>
</dbReference>
<dbReference type="GO" id="GO:0071949">
    <property type="term" value="F:FAD binding"/>
    <property type="evidence" value="ECO:0007669"/>
    <property type="project" value="InterPro"/>
</dbReference>
<evidence type="ECO:0000313" key="4">
    <source>
        <dbReference type="EMBL" id="OXA94828.1"/>
    </source>
</evidence>